<dbReference type="Proteomes" id="UP001499854">
    <property type="component" value="Unassembled WGS sequence"/>
</dbReference>
<feature type="transmembrane region" description="Helical" evidence="7">
    <location>
        <begin position="698"/>
        <end position="720"/>
    </location>
</feature>
<feature type="domain" description="SSD" evidence="8">
    <location>
        <begin position="202"/>
        <end position="334"/>
    </location>
</feature>
<feature type="transmembrane region" description="Helical" evidence="7">
    <location>
        <begin position="627"/>
        <end position="648"/>
    </location>
</feature>
<dbReference type="PANTHER" id="PTHR33406">
    <property type="entry name" value="MEMBRANE PROTEIN MJ1562-RELATED"/>
    <property type="match status" value="1"/>
</dbReference>
<protein>
    <submittedName>
        <fullName evidence="9">MMPL family transporter</fullName>
    </submittedName>
</protein>
<dbReference type="Pfam" id="PF03176">
    <property type="entry name" value="MMPL"/>
    <property type="match status" value="2"/>
</dbReference>
<dbReference type="PROSITE" id="PS50156">
    <property type="entry name" value="SSD"/>
    <property type="match status" value="1"/>
</dbReference>
<evidence type="ECO:0000256" key="6">
    <source>
        <dbReference type="ARBA" id="ARBA00023136"/>
    </source>
</evidence>
<feature type="transmembrane region" description="Helical" evidence="7">
    <location>
        <begin position="283"/>
        <end position="305"/>
    </location>
</feature>
<keyword evidence="10" id="KW-1185">Reference proteome</keyword>
<keyword evidence="6 7" id="KW-0472">Membrane</keyword>
<name>A0ABN2RS24_9ACTN</name>
<evidence type="ECO:0000256" key="2">
    <source>
        <dbReference type="ARBA" id="ARBA00010157"/>
    </source>
</evidence>
<evidence type="ECO:0000256" key="4">
    <source>
        <dbReference type="ARBA" id="ARBA00022692"/>
    </source>
</evidence>
<proteinExistence type="inferred from homology"/>
<dbReference type="SUPFAM" id="SSF82866">
    <property type="entry name" value="Multidrug efflux transporter AcrB transmembrane domain"/>
    <property type="match status" value="2"/>
</dbReference>
<evidence type="ECO:0000256" key="5">
    <source>
        <dbReference type="ARBA" id="ARBA00022989"/>
    </source>
</evidence>
<keyword evidence="3" id="KW-1003">Cell membrane</keyword>
<keyword evidence="4 7" id="KW-0812">Transmembrane</keyword>
<dbReference type="RefSeq" id="WP_344658322.1">
    <property type="nucleotide sequence ID" value="NZ_BAAAQM010000019.1"/>
</dbReference>
<sequence length="777" mass="80502">MSVIARWCHRHRLVTVLAWLALVVGLGALTGSAGTKYDDTMSIPASESSQALDLLKSAMPAASGDADTVVWHTTGGVKVTDPAVRKTMTDTLDAIAASPGVAGVTGPYGGPQGGAAGPAKVQINGDQTIAYATVTFSQRAHDIPKDQVTHIIDLAKAARGDHLRVELGGQAISQAERTMGGSAELIGVVAALIVLGLVFRSVGAASLPIVTGIAGVASGVLATGQLSRLVAISSTAPTLATLVGLGVGIDYALFIVNRHRRGLMSGLSVEESVTKALNTSGRAVIFAGGTVVIALLGMFALGLSFLNGMAIGAAVTVSMTVLAAITLLPALLGFLKLRVLSRKQRRELAARRAGVGAGAGAGVSEPHASRRRSARIGADGHPETAFTRWAGEVEARPLGKAVLAIGVMVLVAVPFFSIRLGSSDAGNDPESTTTRQAYDLLADGFGKGFNGPLTLVAALGQPVQTPAAGDQQALDKLVEQIKTVPGVAAVNFHPMQPGQTLGVLQVVPTTSPQDQGTTDLIDRLRHDVIPPAEAGTTLHVMVSGDTAVTDDFNDTLVGKLPLFVAIIVGLGCVLMMVAFRSVLVPLIGVAMNLLTMGAAFGSLVAVFQWGWGSEALGAGGAGPVESFVPVLVIGILFGLSMDYQVFLISRMHEEWSHSGDNRRAVRVGHGETGQVILAAAVIMTCVFGAFLLNGERMIAEFGVALAVAILLDVLMLRLVLVPALMHRFGRANWWLPKWLDRVLPHLSVEGGPEPVPGAAGHTGTDEPELAYANHPIQ</sequence>
<comment type="subcellular location">
    <subcellularLocation>
        <location evidence="1">Cell membrane</location>
        <topology evidence="1">Multi-pass membrane protein</topology>
    </subcellularLocation>
</comment>
<dbReference type="InterPro" id="IPR004869">
    <property type="entry name" value="MMPL_dom"/>
</dbReference>
<feature type="transmembrane region" description="Helical" evidence="7">
    <location>
        <begin position="560"/>
        <end position="579"/>
    </location>
</feature>
<dbReference type="InterPro" id="IPR000731">
    <property type="entry name" value="SSD"/>
</dbReference>
<gene>
    <name evidence="9" type="ORF">GCM10009838_37370</name>
</gene>
<evidence type="ECO:0000256" key="1">
    <source>
        <dbReference type="ARBA" id="ARBA00004651"/>
    </source>
</evidence>
<feature type="transmembrane region" description="Helical" evidence="7">
    <location>
        <begin position="206"/>
        <end position="226"/>
    </location>
</feature>
<evidence type="ECO:0000313" key="10">
    <source>
        <dbReference type="Proteomes" id="UP001499854"/>
    </source>
</evidence>
<keyword evidence="5 7" id="KW-1133">Transmembrane helix</keyword>
<dbReference type="PANTHER" id="PTHR33406:SF11">
    <property type="entry name" value="MEMBRANE PROTEIN SCO6666-RELATED"/>
    <property type="match status" value="1"/>
</dbReference>
<reference evidence="9 10" key="1">
    <citation type="journal article" date="2019" name="Int. J. Syst. Evol. Microbiol.">
        <title>The Global Catalogue of Microorganisms (GCM) 10K type strain sequencing project: providing services to taxonomists for standard genome sequencing and annotation.</title>
        <authorList>
            <consortium name="The Broad Institute Genomics Platform"/>
            <consortium name="The Broad Institute Genome Sequencing Center for Infectious Disease"/>
            <person name="Wu L."/>
            <person name="Ma J."/>
        </authorList>
    </citation>
    <scope>NUCLEOTIDE SEQUENCE [LARGE SCALE GENOMIC DNA]</scope>
    <source>
        <strain evidence="9 10">JCM 16013</strain>
    </source>
</reference>
<feature type="transmembrane region" description="Helical" evidence="7">
    <location>
        <begin position="238"/>
        <end position="256"/>
    </location>
</feature>
<feature type="transmembrane region" description="Helical" evidence="7">
    <location>
        <begin position="179"/>
        <end position="199"/>
    </location>
</feature>
<dbReference type="InterPro" id="IPR050545">
    <property type="entry name" value="Mycobact_MmpL"/>
</dbReference>
<comment type="caution">
    <text evidence="9">The sequence shown here is derived from an EMBL/GenBank/DDBJ whole genome shotgun (WGS) entry which is preliminary data.</text>
</comment>
<dbReference type="Gene3D" id="1.20.1640.10">
    <property type="entry name" value="Multidrug efflux transporter AcrB transmembrane domain"/>
    <property type="match status" value="2"/>
</dbReference>
<feature type="transmembrane region" description="Helical" evidence="7">
    <location>
        <begin position="398"/>
        <end position="418"/>
    </location>
</feature>
<accession>A0ABN2RS24</accession>
<evidence type="ECO:0000256" key="3">
    <source>
        <dbReference type="ARBA" id="ARBA00022475"/>
    </source>
</evidence>
<feature type="transmembrane region" description="Helical" evidence="7">
    <location>
        <begin position="311"/>
        <end position="335"/>
    </location>
</feature>
<organism evidence="9 10">
    <name type="scientific">Catenulispora subtropica</name>
    <dbReference type="NCBI Taxonomy" id="450798"/>
    <lineage>
        <taxon>Bacteria</taxon>
        <taxon>Bacillati</taxon>
        <taxon>Actinomycetota</taxon>
        <taxon>Actinomycetes</taxon>
        <taxon>Catenulisporales</taxon>
        <taxon>Catenulisporaceae</taxon>
        <taxon>Catenulispora</taxon>
    </lineage>
</organism>
<dbReference type="EMBL" id="BAAAQM010000019">
    <property type="protein sequence ID" value="GAA1973934.1"/>
    <property type="molecule type" value="Genomic_DNA"/>
</dbReference>
<evidence type="ECO:0000256" key="7">
    <source>
        <dbReference type="SAM" id="Phobius"/>
    </source>
</evidence>
<feature type="transmembrane region" description="Helical" evidence="7">
    <location>
        <begin position="672"/>
        <end position="692"/>
    </location>
</feature>
<comment type="similarity">
    <text evidence="2">Belongs to the resistance-nodulation-cell division (RND) (TC 2.A.6) family. MmpL subfamily.</text>
</comment>
<feature type="transmembrane region" description="Helical" evidence="7">
    <location>
        <begin position="586"/>
        <end position="607"/>
    </location>
</feature>
<evidence type="ECO:0000313" key="9">
    <source>
        <dbReference type="EMBL" id="GAA1973934.1"/>
    </source>
</evidence>
<evidence type="ECO:0000259" key="8">
    <source>
        <dbReference type="PROSITE" id="PS50156"/>
    </source>
</evidence>